<keyword evidence="8 10" id="KW-0472">Membrane</keyword>
<feature type="transmembrane region" description="Helical" evidence="10">
    <location>
        <begin position="6"/>
        <end position="23"/>
    </location>
</feature>
<feature type="transmembrane region" description="Helical" evidence="10">
    <location>
        <begin position="35"/>
        <end position="56"/>
    </location>
</feature>
<keyword evidence="3" id="KW-0050">Antiport</keyword>
<keyword evidence="9" id="KW-0739">Sodium transport</keyword>
<feature type="transmembrane region" description="Helical" evidence="10">
    <location>
        <begin position="62"/>
        <end position="83"/>
    </location>
</feature>
<keyword evidence="4 10" id="KW-0812">Transmembrane</keyword>
<evidence type="ECO:0000256" key="2">
    <source>
        <dbReference type="ARBA" id="ARBA00022448"/>
    </source>
</evidence>
<reference evidence="12 13" key="1">
    <citation type="submission" date="2022-09" db="EMBL/GenBank/DDBJ databases">
        <title>Xylan utilization by haloarchaea-nanohaloarchaea associations.</title>
        <authorList>
            <person name="Yakimov M."/>
        </authorList>
    </citation>
    <scope>NUCLEOTIDE SEQUENCE [LARGE SCALE GENOMIC DNA]</scope>
    <source>
        <strain evidence="12 13">SVXNc</strain>
    </source>
</reference>
<feature type="transmembrane region" description="Helical" evidence="10">
    <location>
        <begin position="136"/>
        <end position="156"/>
    </location>
</feature>
<dbReference type="PANTHER" id="PTHR43562:SF3">
    <property type="entry name" value="SODIUM ION_PROTON EXCHANGER (EUROFUNG)"/>
    <property type="match status" value="1"/>
</dbReference>
<evidence type="ECO:0000256" key="5">
    <source>
        <dbReference type="ARBA" id="ARBA00022989"/>
    </source>
</evidence>
<name>A0ABY8CFB1_9ARCH</name>
<accession>A0ABY8CFB1</accession>
<feature type="transmembrane region" description="Helical" evidence="10">
    <location>
        <begin position="231"/>
        <end position="249"/>
    </location>
</feature>
<protein>
    <submittedName>
        <fullName evidence="12">Kef-type K transport system, membrane component</fullName>
    </submittedName>
</protein>
<evidence type="ECO:0000256" key="10">
    <source>
        <dbReference type="SAM" id="Phobius"/>
    </source>
</evidence>
<evidence type="ECO:0000256" key="9">
    <source>
        <dbReference type="ARBA" id="ARBA00023201"/>
    </source>
</evidence>
<proteinExistence type="predicted"/>
<dbReference type="GeneID" id="90590337"/>
<evidence type="ECO:0000256" key="1">
    <source>
        <dbReference type="ARBA" id="ARBA00004141"/>
    </source>
</evidence>
<feature type="transmembrane region" description="Helical" evidence="10">
    <location>
        <begin position="198"/>
        <end position="219"/>
    </location>
</feature>
<evidence type="ECO:0000313" key="12">
    <source>
        <dbReference type="EMBL" id="WEL19906.1"/>
    </source>
</evidence>
<keyword evidence="6" id="KW-0915">Sodium</keyword>
<feature type="transmembrane region" description="Helical" evidence="10">
    <location>
        <begin position="255"/>
        <end position="273"/>
    </location>
</feature>
<evidence type="ECO:0000256" key="8">
    <source>
        <dbReference type="ARBA" id="ARBA00023136"/>
    </source>
</evidence>
<sequence>MAAGLSVTTLFAISAVLAVSFVIGELFERIGLESIIGYIFAGLLLGPGLSEAAKIFSFVDPGWAISAEALAGFGTIGSTLILFQAGLREENAVDIFRHRKGLDLGLGVLIGSFAFILGALLVFGEQFLPFSGIQQFVFIALAYAMIDIGVPSKIMLSRGMLDRELGKYTIKASVINVTAGFGLLTVLVLTTASTVQSLAIQIAGILGFTAVFFVLHNFIHRIDDYIIMFEEAEAQFAITFALLLSMAYVTELIGLSSVVGAFFAGVIVSRSEFSESRAFQEKIKAISLGLFIPLFFAWFGLGLTITGPNGMLANMEAALFLFGLSTVSKLAIGYVIPKIHGFDSPFTVAGSLLSLDIETLVVLLIGIDIGIFQSSQVLQIFAPAVLFTTITIVGIYAGLDKLRE</sequence>
<evidence type="ECO:0000256" key="7">
    <source>
        <dbReference type="ARBA" id="ARBA00023065"/>
    </source>
</evidence>
<dbReference type="Gene3D" id="1.20.1530.20">
    <property type="match status" value="1"/>
</dbReference>
<feature type="transmembrane region" description="Helical" evidence="10">
    <location>
        <begin position="348"/>
        <end position="372"/>
    </location>
</feature>
<feature type="transmembrane region" description="Helical" evidence="10">
    <location>
        <begin position="285"/>
        <end position="305"/>
    </location>
</feature>
<feature type="domain" description="Cation/H+ exchanger transmembrane" evidence="11">
    <location>
        <begin position="19"/>
        <end position="390"/>
    </location>
</feature>
<evidence type="ECO:0000256" key="4">
    <source>
        <dbReference type="ARBA" id="ARBA00022692"/>
    </source>
</evidence>
<dbReference type="InterPro" id="IPR006153">
    <property type="entry name" value="Cation/H_exchanger_TM"/>
</dbReference>
<dbReference type="InterPro" id="IPR038770">
    <property type="entry name" value="Na+/solute_symporter_sf"/>
</dbReference>
<dbReference type="PANTHER" id="PTHR43562">
    <property type="entry name" value="NAPA-TYPE SODIUM/HYDROGEN ANTIPORTER"/>
    <property type="match status" value="1"/>
</dbReference>
<feature type="transmembrane region" description="Helical" evidence="10">
    <location>
        <begin position="378"/>
        <end position="399"/>
    </location>
</feature>
<evidence type="ECO:0000256" key="3">
    <source>
        <dbReference type="ARBA" id="ARBA00022449"/>
    </source>
</evidence>
<organism evidence="12 13">
    <name type="scientific">Candidatus Nanohalococcus occultus</name>
    <dbReference type="NCBI Taxonomy" id="2978047"/>
    <lineage>
        <taxon>Archaea</taxon>
        <taxon>Candidatus Nanohalarchaeota</taxon>
        <taxon>Candidatus Nanohalarchaeota incertae sedis</taxon>
        <taxon>Candidatus Nanohalococcus</taxon>
    </lineage>
</organism>
<gene>
    <name evidence="12" type="primary">kefB3</name>
    <name evidence="12" type="ORF">SVXNc_0900</name>
</gene>
<comment type="subcellular location">
    <subcellularLocation>
        <location evidence="1">Membrane</location>
        <topology evidence="1">Multi-pass membrane protein</topology>
    </subcellularLocation>
</comment>
<evidence type="ECO:0000256" key="6">
    <source>
        <dbReference type="ARBA" id="ARBA00023053"/>
    </source>
</evidence>
<feature type="transmembrane region" description="Helical" evidence="10">
    <location>
        <begin position="104"/>
        <end position="124"/>
    </location>
</feature>
<evidence type="ECO:0000313" key="13">
    <source>
        <dbReference type="Proteomes" id="UP001218034"/>
    </source>
</evidence>
<feature type="transmembrane region" description="Helical" evidence="10">
    <location>
        <begin position="317"/>
        <end position="336"/>
    </location>
</feature>
<dbReference type="Proteomes" id="UP001218034">
    <property type="component" value="Chromosome"/>
</dbReference>
<feature type="transmembrane region" description="Helical" evidence="10">
    <location>
        <begin position="168"/>
        <end position="192"/>
    </location>
</feature>
<keyword evidence="2" id="KW-0813">Transport</keyword>
<evidence type="ECO:0000259" key="11">
    <source>
        <dbReference type="Pfam" id="PF00999"/>
    </source>
</evidence>
<dbReference type="EMBL" id="CP104395">
    <property type="protein sequence ID" value="WEL19906.1"/>
    <property type="molecule type" value="Genomic_DNA"/>
</dbReference>
<dbReference type="Pfam" id="PF00999">
    <property type="entry name" value="Na_H_Exchanger"/>
    <property type="match status" value="1"/>
</dbReference>
<keyword evidence="13" id="KW-1185">Reference proteome</keyword>
<keyword evidence="7" id="KW-0406">Ion transport</keyword>
<dbReference type="RefSeq" id="WP_347721736.1">
    <property type="nucleotide sequence ID" value="NZ_CP104395.1"/>
</dbReference>
<keyword evidence="5 10" id="KW-1133">Transmembrane helix</keyword>